<dbReference type="SMART" id="SM00354">
    <property type="entry name" value="HTH_LACI"/>
    <property type="match status" value="1"/>
</dbReference>
<evidence type="ECO:0000256" key="3">
    <source>
        <dbReference type="ARBA" id="ARBA00023125"/>
    </source>
</evidence>
<dbReference type="EMBL" id="JAMFLX010000031">
    <property type="protein sequence ID" value="MCL6271715.1"/>
    <property type="molecule type" value="Genomic_DNA"/>
</dbReference>
<evidence type="ECO:0000256" key="1">
    <source>
        <dbReference type="ARBA" id="ARBA00022491"/>
    </source>
</evidence>
<accession>A0ABT0PJZ9</accession>
<dbReference type="SUPFAM" id="SSF47413">
    <property type="entry name" value="lambda repressor-like DNA-binding domains"/>
    <property type="match status" value="1"/>
</dbReference>
<dbReference type="InterPro" id="IPR028082">
    <property type="entry name" value="Peripla_BP_I"/>
</dbReference>
<keyword evidence="2" id="KW-0805">Transcription regulation</keyword>
<dbReference type="PANTHER" id="PTHR30146">
    <property type="entry name" value="LACI-RELATED TRANSCRIPTIONAL REPRESSOR"/>
    <property type="match status" value="1"/>
</dbReference>
<evidence type="ECO:0000256" key="4">
    <source>
        <dbReference type="ARBA" id="ARBA00023163"/>
    </source>
</evidence>
<dbReference type="PROSITE" id="PS50932">
    <property type="entry name" value="HTH_LACI_2"/>
    <property type="match status" value="1"/>
</dbReference>
<keyword evidence="4" id="KW-0804">Transcription</keyword>
<dbReference type="CDD" id="cd01392">
    <property type="entry name" value="HTH_LacI"/>
    <property type="match status" value="1"/>
</dbReference>
<dbReference type="InterPro" id="IPR000843">
    <property type="entry name" value="HTH_LacI"/>
</dbReference>
<dbReference type="Proteomes" id="UP001203338">
    <property type="component" value="Unassembled WGS sequence"/>
</dbReference>
<evidence type="ECO:0000313" key="6">
    <source>
        <dbReference type="EMBL" id="MCL6271715.1"/>
    </source>
</evidence>
<feature type="domain" description="HTH lacI-type" evidence="5">
    <location>
        <begin position="3"/>
        <end position="60"/>
    </location>
</feature>
<comment type="caution">
    <text evidence="6">The sequence shown here is derived from an EMBL/GenBank/DDBJ whole genome shotgun (WGS) entry which is preliminary data.</text>
</comment>
<dbReference type="PROSITE" id="PS00356">
    <property type="entry name" value="HTH_LACI_1"/>
    <property type="match status" value="1"/>
</dbReference>
<dbReference type="Pfam" id="PF00356">
    <property type="entry name" value="LacI"/>
    <property type="match status" value="1"/>
</dbReference>
<dbReference type="RefSeq" id="WP_249701355.1">
    <property type="nucleotide sequence ID" value="NZ_JAMFLX010000031.1"/>
</dbReference>
<dbReference type="InterPro" id="IPR001761">
    <property type="entry name" value="Peripla_BP/Lac1_sug-bd_dom"/>
</dbReference>
<evidence type="ECO:0000256" key="2">
    <source>
        <dbReference type="ARBA" id="ARBA00023015"/>
    </source>
</evidence>
<dbReference type="CDD" id="cd06274">
    <property type="entry name" value="PBP1_FruR"/>
    <property type="match status" value="1"/>
</dbReference>
<evidence type="ECO:0000313" key="7">
    <source>
        <dbReference type="Proteomes" id="UP001203338"/>
    </source>
</evidence>
<dbReference type="SUPFAM" id="SSF53822">
    <property type="entry name" value="Periplasmic binding protein-like I"/>
    <property type="match status" value="1"/>
</dbReference>
<reference evidence="6 7" key="1">
    <citation type="submission" date="2022-05" db="EMBL/GenBank/DDBJ databases">
        <authorList>
            <person name="Park J.-S."/>
        </authorList>
    </citation>
    <scope>NUCLEOTIDE SEQUENCE [LARGE SCALE GENOMIC DNA]</scope>
    <source>
        <strain evidence="6 7">2012CJ34-2</strain>
    </source>
</reference>
<dbReference type="InterPro" id="IPR010982">
    <property type="entry name" value="Lambda_DNA-bd_dom_sf"/>
</dbReference>
<keyword evidence="1" id="KW-0678">Repressor</keyword>
<dbReference type="Gene3D" id="3.40.50.2300">
    <property type="match status" value="2"/>
</dbReference>
<proteinExistence type="predicted"/>
<organism evidence="6 7">
    <name type="scientific">Parendozoicomonas callyspongiae</name>
    <dbReference type="NCBI Taxonomy" id="2942213"/>
    <lineage>
        <taxon>Bacteria</taxon>
        <taxon>Pseudomonadati</taxon>
        <taxon>Pseudomonadota</taxon>
        <taxon>Gammaproteobacteria</taxon>
        <taxon>Oceanospirillales</taxon>
        <taxon>Endozoicomonadaceae</taxon>
        <taxon>Parendozoicomonas</taxon>
    </lineage>
</organism>
<dbReference type="Gene3D" id="1.10.260.40">
    <property type="entry name" value="lambda repressor-like DNA-binding domains"/>
    <property type="match status" value="1"/>
</dbReference>
<evidence type="ECO:0000259" key="5">
    <source>
        <dbReference type="PROSITE" id="PS50932"/>
    </source>
</evidence>
<sequence>MAKSIHDIAQLAGVSVTTVRLVINGQHKKYRIGEKTRLKVQAIIDKHGYYINQTARSLKLQKTHTIGLLVPRLTNPFFSTLAQELERLCREHKFQLITVCSNDDEQVEQEVTDNLLARGVDALLVTSVSKEQQHKLATSKRRCPTLFIDRDFRVENIPLVMTDNYHGGRLLGQALASTTLSSNIFFLGGNANLPTIQDRLAGFKDGLQESGITLPENQILWAQKGWREDSYELMAKLIQSTTLTYQTLVTDSIPVLEGTLQCLKDKLGVIPAGLKIGTFDDHTLLEVLVNPVISIRQDAHTLADKAFHCLEAMLNGTQKTPVRHVIPPQLIIRNCRREIVTEPLLDKLHQL</sequence>
<dbReference type="PANTHER" id="PTHR30146:SF45">
    <property type="entry name" value="CATABOLITE REPRESSOR_ACTIVATOR"/>
    <property type="match status" value="1"/>
</dbReference>
<gene>
    <name evidence="6" type="ORF">M3P05_17490</name>
</gene>
<keyword evidence="7" id="KW-1185">Reference proteome</keyword>
<keyword evidence="3" id="KW-0238">DNA-binding</keyword>
<name>A0ABT0PJZ9_9GAMM</name>
<protein>
    <submittedName>
        <fullName evidence="6">Substrate-binding domain-containing protein</fullName>
    </submittedName>
</protein>
<dbReference type="Pfam" id="PF00532">
    <property type="entry name" value="Peripla_BP_1"/>
    <property type="match status" value="1"/>
</dbReference>